<feature type="compositionally biased region" description="Basic and acidic residues" evidence="1">
    <location>
        <begin position="247"/>
        <end position="263"/>
    </location>
</feature>
<dbReference type="AlphaFoldDB" id="A0A1E3IB55"/>
<sequence>MLHPNPHRTPTPSSLLTSSPPLSYHWTDVDTDAVTEQDLPEVASTRTSIWSDNGTAIPSASTPEEAGTKEGKLIDFSDDEASKKKPMNPRDKLRDLLRQMDNEAALAKARKTVSKPRLQALVDGPIAGSSLSPQESEGYSPPTPPPRFGNPYARRKNGENGTREAGRLPSRAAVLLQTSLQNVSETDQEQDDPSTQLQTYIVSHSHSDPSSSRSVSYINRSESPESLRKGKGKEIIGEVNELREVREKFSETSRRKRFGDASRRQNSRSPSPTDPTIQRHVQQQEPTNAAAIAHAQHSLRCQSTTPTPRRSTIDPIPHTHEQFASDLKGLEIRTEVELDLDEGMSVGWENSLASESISSAKNKDSGAVAESEQLEIGGHFPTSPFRSHSRSRSLNHRPSTPPLPALPDVSAARSEDSIADTYSSRRATLFRNASTTQKEVAQQKPTENESSRKSLVGSGQVTISSRSWSQSPSQSHSPPYSTSEKLSPLHKRLKGSREEEVPKQIRFDDQHDLDEMLHEGDGDEEEVKDEKDDVWDSRSSEKIPSPARGNLHTLRTADSGSQSTPARVERFGSPKYTSKSGVPSFNSMITPKPPGAWKAHMNTSMMSLQHSRSPLTQAKGPEHAGWVRTGATPKPPGAWTPVHSQGAESGQKVRFSPLRYEAGTPSSKRLKGGGSEEEEKEGDVSILRLKVSPRQPRVKTQDPDASWTSKLRESLCRISIPIRSTTYTKYQSQIEKAQLEREATGKRLRVAQSTLLSSLSTTPSTPLLPEATHTLAHSASASLARGWRWTRWLWWLSLEIFLLWGVFRMTLEYAQSGMYKSWIDPFGPMAQPLGLTQAPRYAEVRGEKEQINWANARNFGLDVPIPGSLRTLIGLTPGGRVNFFDLVANMGWDLETLLGIGIVDGEWRGIPT</sequence>
<feature type="region of interest" description="Disordered" evidence="1">
    <location>
        <begin position="1"/>
        <end position="22"/>
    </location>
</feature>
<feature type="region of interest" description="Disordered" evidence="1">
    <location>
        <begin position="202"/>
        <end position="232"/>
    </location>
</feature>
<feature type="compositionally biased region" description="Basic and acidic residues" evidence="1">
    <location>
        <begin position="66"/>
        <end position="101"/>
    </location>
</feature>
<feature type="compositionally biased region" description="Low complexity" evidence="1">
    <location>
        <begin position="10"/>
        <end position="22"/>
    </location>
</feature>
<feature type="compositionally biased region" description="Polar residues" evidence="1">
    <location>
        <begin position="420"/>
        <end position="445"/>
    </location>
</feature>
<gene>
    <name evidence="2" type="ORF">L203_102926</name>
</gene>
<dbReference type="VEuPathDB" id="FungiDB:L203_04731"/>
<dbReference type="KEGG" id="cdep:91087137"/>
<evidence type="ECO:0000313" key="3">
    <source>
        <dbReference type="Proteomes" id="UP000094043"/>
    </source>
</evidence>
<feature type="compositionally biased region" description="Polar residues" evidence="1">
    <location>
        <begin position="299"/>
        <end position="310"/>
    </location>
</feature>
<dbReference type="Proteomes" id="UP000094043">
    <property type="component" value="Chromosome 3"/>
</dbReference>
<dbReference type="RefSeq" id="XP_066068431.1">
    <property type="nucleotide sequence ID" value="XM_066212334.1"/>
</dbReference>
<reference evidence="2" key="3">
    <citation type="submission" date="2024-01" db="EMBL/GenBank/DDBJ databases">
        <authorList>
            <person name="Coelho M.A."/>
            <person name="David-Palma M."/>
            <person name="Shea T."/>
            <person name="Sun S."/>
            <person name="Cuomo C.A."/>
            <person name="Heitman J."/>
        </authorList>
    </citation>
    <scope>NUCLEOTIDE SEQUENCE</scope>
    <source>
        <strain evidence="2">CBS 7841</strain>
    </source>
</reference>
<feature type="region of interest" description="Disordered" evidence="1">
    <location>
        <begin position="247"/>
        <end position="316"/>
    </location>
</feature>
<reference evidence="2" key="1">
    <citation type="submission" date="2016-06" db="EMBL/GenBank/DDBJ databases">
        <authorList>
            <person name="Cuomo C."/>
            <person name="Litvintseva A."/>
            <person name="Heitman J."/>
            <person name="Chen Y."/>
            <person name="Sun S."/>
            <person name="Springer D."/>
            <person name="Dromer F."/>
            <person name="Young S."/>
            <person name="Zeng Q."/>
            <person name="Chapman S."/>
            <person name="Gujja S."/>
            <person name="Saif S."/>
            <person name="Birren B."/>
        </authorList>
    </citation>
    <scope>NUCLEOTIDE SEQUENCE</scope>
    <source>
        <strain evidence="2">CBS 7841</strain>
    </source>
</reference>
<feature type="compositionally biased region" description="Low complexity" evidence="1">
    <location>
        <begin position="464"/>
        <end position="483"/>
    </location>
</feature>
<feature type="compositionally biased region" description="Polar residues" evidence="1">
    <location>
        <begin position="575"/>
        <end position="589"/>
    </location>
</feature>
<proteinExistence type="predicted"/>
<feature type="compositionally biased region" description="Polar residues" evidence="1">
    <location>
        <begin position="556"/>
        <end position="565"/>
    </location>
</feature>
<feature type="compositionally biased region" description="Low complexity" evidence="1">
    <location>
        <begin position="202"/>
        <end position="221"/>
    </location>
</feature>
<reference evidence="2" key="2">
    <citation type="journal article" date="2022" name="Elife">
        <title>Obligate sexual reproduction of a homothallic fungus closely related to the Cryptococcus pathogenic species complex.</title>
        <authorList>
            <person name="Passer A.R."/>
            <person name="Clancey S.A."/>
            <person name="Shea T."/>
            <person name="David-Palma M."/>
            <person name="Averette A.F."/>
            <person name="Boekhout T."/>
            <person name="Porcel B.M."/>
            <person name="Nowrousian M."/>
            <person name="Cuomo C.A."/>
            <person name="Sun S."/>
            <person name="Heitman J."/>
            <person name="Coelho M.A."/>
        </authorList>
    </citation>
    <scope>NUCLEOTIDE SEQUENCE</scope>
    <source>
        <strain evidence="2">CBS 7841</strain>
    </source>
</reference>
<dbReference type="EMBL" id="CP143786">
    <property type="protein sequence ID" value="WVN87731.1"/>
    <property type="molecule type" value="Genomic_DNA"/>
</dbReference>
<feature type="region of interest" description="Disordered" evidence="1">
    <location>
        <begin position="615"/>
        <end position="705"/>
    </location>
</feature>
<feature type="region of interest" description="Disordered" evidence="1">
    <location>
        <begin position="357"/>
        <end position="599"/>
    </location>
</feature>
<accession>A0A1E3IB55</accession>
<dbReference type="OrthoDB" id="2565049at2759"/>
<feature type="compositionally biased region" description="Basic and acidic residues" evidence="1">
    <location>
        <begin position="495"/>
        <end position="520"/>
    </location>
</feature>
<evidence type="ECO:0000256" key="1">
    <source>
        <dbReference type="SAM" id="MobiDB-lite"/>
    </source>
</evidence>
<feature type="compositionally biased region" description="Polar residues" evidence="1">
    <location>
        <begin position="44"/>
        <end position="62"/>
    </location>
</feature>
<evidence type="ECO:0000313" key="2">
    <source>
        <dbReference type="EMBL" id="WVN87731.1"/>
    </source>
</evidence>
<feature type="region of interest" description="Disordered" evidence="1">
    <location>
        <begin position="36"/>
        <end position="171"/>
    </location>
</feature>
<keyword evidence="3" id="KW-1185">Reference proteome</keyword>
<feature type="compositionally biased region" description="Basic and acidic residues" evidence="1">
    <location>
        <begin position="528"/>
        <end position="541"/>
    </location>
</feature>
<protein>
    <submittedName>
        <fullName evidence="2">Uncharacterized protein</fullName>
    </submittedName>
</protein>
<feature type="compositionally biased region" description="Basic and acidic residues" evidence="1">
    <location>
        <begin position="156"/>
        <end position="166"/>
    </location>
</feature>
<dbReference type="GeneID" id="91087137"/>
<feature type="compositionally biased region" description="Basic and acidic residues" evidence="1">
    <location>
        <begin position="222"/>
        <end position="232"/>
    </location>
</feature>
<feature type="compositionally biased region" description="Polar residues" evidence="1">
    <location>
        <begin position="267"/>
        <end position="287"/>
    </location>
</feature>
<organism evidence="2 3">
    <name type="scientific">Cryptococcus depauperatus CBS 7841</name>
    <dbReference type="NCBI Taxonomy" id="1295531"/>
    <lineage>
        <taxon>Eukaryota</taxon>
        <taxon>Fungi</taxon>
        <taxon>Dikarya</taxon>
        <taxon>Basidiomycota</taxon>
        <taxon>Agaricomycotina</taxon>
        <taxon>Tremellomycetes</taxon>
        <taxon>Tremellales</taxon>
        <taxon>Cryptococcaceae</taxon>
        <taxon>Cryptococcus</taxon>
    </lineage>
</organism>
<name>A0A1E3IB55_9TREE</name>